<proteinExistence type="predicted"/>
<evidence type="ECO:0000313" key="5">
    <source>
        <dbReference type="Proteomes" id="UP001297580"/>
    </source>
</evidence>
<evidence type="ECO:0000256" key="1">
    <source>
        <dbReference type="ARBA" id="ARBA00022737"/>
    </source>
</evidence>
<reference evidence="4 5" key="1">
    <citation type="submission" date="2023-08" db="EMBL/GenBank/DDBJ databases">
        <title>Complete genome sequence of Geobacillus thermodenitrificans K1041, a genetically tractable strain representative of the genus Geobacillus.</title>
        <authorList>
            <person name="Kani S."/>
            <person name="Suzuki H."/>
        </authorList>
    </citation>
    <scope>NUCLEOTIDE SEQUENCE [LARGE SCALE GENOMIC DNA]</scope>
    <source>
        <strain evidence="4 5">K1041</strain>
    </source>
</reference>
<keyword evidence="5" id="KW-1185">Reference proteome</keyword>
<feature type="repeat" description="Cell wall-binding" evidence="2">
    <location>
        <begin position="357"/>
        <end position="376"/>
    </location>
</feature>
<dbReference type="EMBL" id="CP133461">
    <property type="protein sequence ID" value="WMV78163.1"/>
    <property type="molecule type" value="Genomic_DNA"/>
</dbReference>
<dbReference type="RefSeq" id="WP_311089872.1">
    <property type="nucleotide sequence ID" value="NZ_CP133461.1"/>
</dbReference>
<name>A0ABY9QJD7_GEOTD</name>
<dbReference type="Pfam" id="PF13360">
    <property type="entry name" value="PQQ_2"/>
    <property type="match status" value="1"/>
</dbReference>
<evidence type="ECO:0000256" key="2">
    <source>
        <dbReference type="PROSITE-ProRule" id="PRU00591"/>
    </source>
</evidence>
<dbReference type="InterPro" id="IPR018391">
    <property type="entry name" value="PQQ_b-propeller_rpt"/>
</dbReference>
<evidence type="ECO:0000259" key="3">
    <source>
        <dbReference type="Pfam" id="PF13360"/>
    </source>
</evidence>
<dbReference type="InterPro" id="IPR015943">
    <property type="entry name" value="WD40/YVTN_repeat-like_dom_sf"/>
</dbReference>
<dbReference type="Pfam" id="PF19127">
    <property type="entry name" value="Choline_bind_3"/>
    <property type="match status" value="1"/>
</dbReference>
<dbReference type="PROSITE" id="PS51170">
    <property type="entry name" value="CW"/>
    <property type="match status" value="3"/>
</dbReference>
<dbReference type="SMART" id="SM00564">
    <property type="entry name" value="PQQ"/>
    <property type="match status" value="4"/>
</dbReference>
<dbReference type="SUPFAM" id="SSF69360">
    <property type="entry name" value="Cell wall binding repeat"/>
    <property type="match status" value="1"/>
</dbReference>
<dbReference type="InterPro" id="IPR018337">
    <property type="entry name" value="Cell_wall/Cho-bd_repeat"/>
</dbReference>
<feature type="repeat" description="Cell wall-binding" evidence="2">
    <location>
        <begin position="317"/>
        <end position="336"/>
    </location>
</feature>
<dbReference type="Gene3D" id="2.130.10.10">
    <property type="entry name" value="YVTN repeat-like/Quinoprotein amine dehydrogenase"/>
    <property type="match status" value="1"/>
</dbReference>
<dbReference type="InterPro" id="IPR011047">
    <property type="entry name" value="Quinoprotein_ADH-like_sf"/>
</dbReference>
<evidence type="ECO:0000313" key="4">
    <source>
        <dbReference type="EMBL" id="WMV78163.1"/>
    </source>
</evidence>
<dbReference type="SUPFAM" id="SSF50998">
    <property type="entry name" value="Quinoprotein alcohol dehydrogenase-like"/>
    <property type="match status" value="1"/>
</dbReference>
<feature type="repeat" description="Cell wall-binding" evidence="2">
    <location>
        <begin position="337"/>
        <end position="356"/>
    </location>
</feature>
<gene>
    <name evidence="4" type="ORF">HSX42_18145</name>
</gene>
<accession>A0ABY9QJD7</accession>
<organism evidence="4 5">
    <name type="scientific">Geobacillus thermodenitrificans</name>
    <dbReference type="NCBI Taxonomy" id="33940"/>
    <lineage>
        <taxon>Bacteria</taxon>
        <taxon>Bacillati</taxon>
        <taxon>Bacillota</taxon>
        <taxon>Bacilli</taxon>
        <taxon>Bacillales</taxon>
        <taxon>Anoxybacillaceae</taxon>
        <taxon>Geobacillus</taxon>
    </lineage>
</organism>
<dbReference type="Proteomes" id="UP001297580">
    <property type="component" value="Chromosome"/>
</dbReference>
<sequence length="395" mass="44137">MYAKSSSWDFTALKPNGTIKWRTETKGPVIDAVIGKQGKIYVTTSNNTLHIFNQDGTIEHSVEIHGANNLAAGSNGEIYVSANNYVDSKSTLYKIDEFGNIIWEKELDNHLTKPVIGEDGTIYISSFHALHAVNPDGTTKWNLDLDETEVPIVGTRPPKLTSNGDIIVSMSNKISFISKEGVELWSIIENGKDFSEPEPGKDGVFYFTKENTLNAYDSTGRNKWTYVLPSGTYIGYSKPTVLSNGYIVVIKYTLFEDESTLLVFHPEGFIVGEYSFRKMTSPLEGKNHDIYLGTKTGLISLSMLGEGEQPPTGEEPTTGWKQIDGKMYYFDESGVMKTGWLQSGGKWYYFNPSGDMVIGWKKINNKWYYFYSNGNMAYNTTIQGYKLGKDGALIP</sequence>
<dbReference type="Pfam" id="PF01473">
    <property type="entry name" value="Choline_bind_1"/>
    <property type="match status" value="1"/>
</dbReference>
<keyword evidence="1" id="KW-0677">Repeat</keyword>
<dbReference type="Gene3D" id="2.10.270.10">
    <property type="entry name" value="Cholin Binding"/>
    <property type="match status" value="1"/>
</dbReference>
<dbReference type="InterPro" id="IPR002372">
    <property type="entry name" value="PQQ_rpt_dom"/>
</dbReference>
<feature type="domain" description="Pyrrolo-quinoline quinone repeat" evidence="3">
    <location>
        <begin position="74"/>
        <end position="186"/>
    </location>
</feature>
<protein>
    <submittedName>
        <fullName evidence="4">PQQ-binding-like beta-propeller repeat protein</fullName>
    </submittedName>
</protein>